<dbReference type="OrthoDB" id="9762169at2"/>
<gene>
    <name evidence="3" type="ORF">SAMN04488544_1789</name>
</gene>
<keyword evidence="4" id="KW-1185">Reference proteome</keyword>
<dbReference type="PANTHER" id="PTHR34512">
    <property type="entry name" value="CELL SURFACE PROTEIN"/>
    <property type="match status" value="1"/>
</dbReference>
<dbReference type="Pfam" id="PF13360">
    <property type="entry name" value="PQQ_2"/>
    <property type="match status" value="1"/>
</dbReference>
<feature type="transmembrane region" description="Helical" evidence="1">
    <location>
        <begin position="51"/>
        <end position="72"/>
    </location>
</feature>
<reference evidence="4" key="1">
    <citation type="submission" date="2016-10" db="EMBL/GenBank/DDBJ databases">
        <authorList>
            <person name="Varghese N."/>
            <person name="Submissions S."/>
        </authorList>
    </citation>
    <scope>NUCLEOTIDE SEQUENCE [LARGE SCALE GENOMIC DNA]</scope>
    <source>
        <strain evidence="4">DSM 21743</strain>
    </source>
</reference>
<name>A0A1H2ME70_9ACTN</name>
<evidence type="ECO:0000259" key="2">
    <source>
        <dbReference type="Pfam" id="PF13360"/>
    </source>
</evidence>
<dbReference type="AlphaFoldDB" id="A0A1H2ME70"/>
<dbReference type="EMBL" id="LT629799">
    <property type="protein sequence ID" value="SDU90776.1"/>
    <property type="molecule type" value="Genomic_DNA"/>
</dbReference>
<dbReference type="SUPFAM" id="SSF50998">
    <property type="entry name" value="Quinoprotein alcohol dehydrogenase-like"/>
    <property type="match status" value="1"/>
</dbReference>
<dbReference type="RefSeq" id="WP_091074121.1">
    <property type="nucleotide sequence ID" value="NZ_LT629799.1"/>
</dbReference>
<accession>A0A1H2ME70</accession>
<dbReference type="InterPro" id="IPR011047">
    <property type="entry name" value="Quinoprotein_ADH-like_sf"/>
</dbReference>
<evidence type="ECO:0000313" key="3">
    <source>
        <dbReference type="EMBL" id="SDU90776.1"/>
    </source>
</evidence>
<organism evidence="3 4">
    <name type="scientific">Microlunatus sagamiharensis</name>
    <dbReference type="NCBI Taxonomy" id="546874"/>
    <lineage>
        <taxon>Bacteria</taxon>
        <taxon>Bacillati</taxon>
        <taxon>Actinomycetota</taxon>
        <taxon>Actinomycetes</taxon>
        <taxon>Propionibacteriales</taxon>
        <taxon>Propionibacteriaceae</taxon>
        <taxon>Microlunatus</taxon>
    </lineage>
</organism>
<dbReference type="SMART" id="SM00564">
    <property type="entry name" value="PQQ"/>
    <property type="match status" value="3"/>
</dbReference>
<dbReference type="InterPro" id="IPR002372">
    <property type="entry name" value="PQQ_rpt_dom"/>
</dbReference>
<keyword evidence="1" id="KW-0812">Transmembrane</keyword>
<dbReference type="InterPro" id="IPR015943">
    <property type="entry name" value="WD40/YVTN_repeat-like_dom_sf"/>
</dbReference>
<evidence type="ECO:0000313" key="4">
    <source>
        <dbReference type="Proteomes" id="UP000198825"/>
    </source>
</evidence>
<proteinExistence type="predicted"/>
<dbReference type="Gene3D" id="2.130.10.10">
    <property type="entry name" value="YVTN repeat-like/Quinoprotein amine dehydrogenase"/>
    <property type="match status" value="1"/>
</dbReference>
<dbReference type="STRING" id="546874.SAMN04488544_1789"/>
<evidence type="ECO:0000256" key="1">
    <source>
        <dbReference type="SAM" id="Phobius"/>
    </source>
</evidence>
<sequence>MGEAAGQRWAPFPVQDWSTMPYDPLAPAPGPPGWGPPRPETLVPVSPAHRWWVPLVVLFCLGLVVGTGTWLARRATEPRTAALVYVPADGAALWQRLETTREADTRSATVVTESARFVGADGLLSGDPALTTRVLHQDYDDADGARLWRTTTTQVDEVGVPSQTVRYLRVRGAVELAGEQVGPEITAYEPALVELPADVAPGSSWRSAGSSGGTLDYTSTFSATAGADGCLDVSGELQLRAKGSQETGRRTSLTRTWCPGRGMVAASESGGATRTVLTAVATPGAGSRTTTGTPITWTEPRRWTPKTWDTVTVDPLTEEPRPMSGRAATVVTPVLTSSGLVVRALEAPHDLVATTPKTQDAWTPAWRAHPGGTILSLAAYGEVLLVTTSERRVVAYSEAGSRLWQADLPDLATTAAVPVSDADAVLVDLSGRVLRFGVADGTVRWSRELGTDVNRAPAAGAGLVVVVDRDGTVHALDAASGAPRWEQELEASAVGVVGDRVVTTVDQNVLGLEPTQGRSVWTTHVDGTVTALTALAGQPVVATKDETVLLGADGRVSARLPGYLAVDVTSTHLVGWAADRVDVVDPAGGVAATWPTSAISLVSSERPGLATPQGVYLFAFARGWTFDSWTTGG</sequence>
<dbReference type="Proteomes" id="UP000198825">
    <property type="component" value="Chromosome I"/>
</dbReference>
<protein>
    <submittedName>
        <fullName evidence="3">PQQ-like domain-containing protein</fullName>
    </submittedName>
</protein>
<keyword evidence="1" id="KW-1133">Transmembrane helix</keyword>
<feature type="domain" description="Pyrrolo-quinoline quinone repeat" evidence="2">
    <location>
        <begin position="431"/>
        <end position="560"/>
    </location>
</feature>
<keyword evidence="1" id="KW-0472">Membrane</keyword>
<dbReference type="PANTHER" id="PTHR34512:SF30">
    <property type="entry name" value="OUTER MEMBRANE PROTEIN ASSEMBLY FACTOR BAMB"/>
    <property type="match status" value="1"/>
</dbReference>
<dbReference type="InterPro" id="IPR018391">
    <property type="entry name" value="PQQ_b-propeller_rpt"/>
</dbReference>